<dbReference type="EC" id="3.1.4.12" evidence="2"/>
<dbReference type="Proteomes" id="UP001212152">
    <property type="component" value="Unassembled WGS sequence"/>
</dbReference>
<dbReference type="InterPro" id="IPR005135">
    <property type="entry name" value="Endo/exonuclease/phosphatase"/>
</dbReference>
<protein>
    <recommendedName>
        <fullName evidence="2">sphingomyelin phosphodiesterase</fullName>
        <ecNumber evidence="2">3.1.4.12</ecNumber>
    </recommendedName>
</protein>
<dbReference type="GO" id="GO:0005737">
    <property type="term" value="C:cytoplasm"/>
    <property type="evidence" value="ECO:0007669"/>
    <property type="project" value="TreeGrafter"/>
</dbReference>
<dbReference type="SUPFAM" id="SSF56219">
    <property type="entry name" value="DNase I-like"/>
    <property type="match status" value="1"/>
</dbReference>
<dbReference type="InterPro" id="IPR038772">
    <property type="entry name" value="Sph/SMPD2-like"/>
</dbReference>
<evidence type="ECO:0000259" key="6">
    <source>
        <dbReference type="Pfam" id="PF03372"/>
    </source>
</evidence>
<comment type="caution">
    <text evidence="7">The sequence shown here is derived from an EMBL/GenBank/DDBJ whole genome shotgun (WGS) entry which is preliminary data.</text>
</comment>
<feature type="region of interest" description="Disordered" evidence="4">
    <location>
        <begin position="36"/>
        <end position="61"/>
    </location>
</feature>
<reference evidence="7" key="1">
    <citation type="submission" date="2020-05" db="EMBL/GenBank/DDBJ databases">
        <title>Phylogenomic resolution of chytrid fungi.</title>
        <authorList>
            <person name="Stajich J.E."/>
            <person name="Amses K."/>
            <person name="Simmons R."/>
            <person name="Seto K."/>
            <person name="Myers J."/>
            <person name="Bonds A."/>
            <person name="Quandt C.A."/>
            <person name="Barry K."/>
            <person name="Liu P."/>
            <person name="Grigoriev I."/>
            <person name="Longcore J.E."/>
            <person name="James T.Y."/>
        </authorList>
    </citation>
    <scope>NUCLEOTIDE SEQUENCE</scope>
    <source>
        <strain evidence="7">JEL0379</strain>
    </source>
</reference>
<keyword evidence="5" id="KW-0812">Transmembrane</keyword>
<dbReference type="PANTHER" id="PTHR16320">
    <property type="entry name" value="SPHINGOMYELINASE FAMILY MEMBER"/>
    <property type="match status" value="1"/>
</dbReference>
<evidence type="ECO:0000256" key="3">
    <source>
        <dbReference type="ARBA" id="ARBA00022801"/>
    </source>
</evidence>
<keyword evidence="8" id="KW-1185">Reference proteome</keyword>
<feature type="domain" description="Endonuclease/exonuclease/phosphatase" evidence="6">
    <location>
        <begin position="167"/>
        <end position="396"/>
    </location>
</feature>
<dbReference type="AlphaFoldDB" id="A0AAD5TI02"/>
<feature type="compositionally biased region" description="Low complexity" evidence="4">
    <location>
        <begin position="1"/>
        <end position="19"/>
    </location>
</feature>
<feature type="transmembrane region" description="Helical" evidence="5">
    <location>
        <begin position="82"/>
        <end position="103"/>
    </location>
</feature>
<comment type="similarity">
    <text evidence="1">Belongs to the neutral sphingomyelinase family.</text>
</comment>
<evidence type="ECO:0000313" key="8">
    <source>
        <dbReference type="Proteomes" id="UP001212152"/>
    </source>
</evidence>
<evidence type="ECO:0000256" key="2">
    <source>
        <dbReference type="ARBA" id="ARBA00012369"/>
    </source>
</evidence>
<proteinExistence type="inferred from homology"/>
<name>A0AAD5TI02_9FUNG</name>
<keyword evidence="5" id="KW-1133">Transmembrane helix</keyword>
<dbReference type="Gene3D" id="3.60.10.10">
    <property type="entry name" value="Endonuclease/exonuclease/phosphatase"/>
    <property type="match status" value="1"/>
</dbReference>
<organism evidence="7 8">
    <name type="scientific">Geranomyces variabilis</name>
    <dbReference type="NCBI Taxonomy" id="109894"/>
    <lineage>
        <taxon>Eukaryota</taxon>
        <taxon>Fungi</taxon>
        <taxon>Fungi incertae sedis</taxon>
        <taxon>Chytridiomycota</taxon>
        <taxon>Chytridiomycota incertae sedis</taxon>
        <taxon>Chytridiomycetes</taxon>
        <taxon>Spizellomycetales</taxon>
        <taxon>Powellomycetaceae</taxon>
        <taxon>Geranomyces</taxon>
    </lineage>
</organism>
<evidence type="ECO:0000256" key="1">
    <source>
        <dbReference type="ARBA" id="ARBA00006335"/>
    </source>
</evidence>
<dbReference type="InterPro" id="IPR036691">
    <property type="entry name" value="Endo/exonu/phosph_ase_sf"/>
</dbReference>
<feature type="region of interest" description="Disordered" evidence="4">
    <location>
        <begin position="1"/>
        <end position="22"/>
    </location>
</feature>
<dbReference type="Pfam" id="PF03372">
    <property type="entry name" value="Exo_endo_phos"/>
    <property type="match status" value="1"/>
</dbReference>
<keyword evidence="5" id="KW-0472">Membrane</keyword>
<evidence type="ECO:0000256" key="5">
    <source>
        <dbReference type="SAM" id="Phobius"/>
    </source>
</evidence>
<evidence type="ECO:0000256" key="4">
    <source>
        <dbReference type="SAM" id="MobiDB-lite"/>
    </source>
</evidence>
<dbReference type="CDD" id="cd09078">
    <property type="entry name" value="nSMase"/>
    <property type="match status" value="1"/>
</dbReference>
<dbReference type="PANTHER" id="PTHR16320:SF1">
    <property type="entry name" value="SPHINGOMYELINASE DDB_G0288017"/>
    <property type="match status" value="1"/>
</dbReference>
<dbReference type="GO" id="GO:0005576">
    <property type="term" value="C:extracellular region"/>
    <property type="evidence" value="ECO:0007669"/>
    <property type="project" value="InterPro"/>
</dbReference>
<dbReference type="InterPro" id="IPR017766">
    <property type="entry name" value="Sphingomyelinase/PLipase_C"/>
</dbReference>
<evidence type="ECO:0000313" key="7">
    <source>
        <dbReference type="EMBL" id="KAJ3175204.1"/>
    </source>
</evidence>
<dbReference type="GO" id="GO:0004767">
    <property type="term" value="F:sphingomyelin phosphodiesterase activity"/>
    <property type="evidence" value="ECO:0007669"/>
    <property type="project" value="UniProtKB-EC"/>
</dbReference>
<feature type="compositionally biased region" description="Polar residues" evidence="4">
    <location>
        <begin position="42"/>
        <end position="61"/>
    </location>
</feature>
<gene>
    <name evidence="7" type="primary">SMPD2</name>
    <name evidence="7" type="ORF">HDU87_006439</name>
</gene>
<accession>A0AAD5TI02</accession>
<keyword evidence="3" id="KW-0378">Hydrolase</keyword>
<sequence length="451" mass="49772">MASSAVPSHAHPLAPSSPAETTPLLSWDDAAELEAGAGAGGSNPSLASPTTRRSRITSGCSTTRNRVSSAWHTLPPRLRKTIVALAIIFTSLFGLFALLATPWHEKRPPVWDGKSPLPSLPTAEGGGARILAYNFYLRPPPIQYAVSADYKNERLALFSATAIDMFDIMAMSETFGTLNSRRARLVDAAAARGMPYWAHGPERNWWRGKFVDSGLLVMSRYPIIKTDTIEYVVGDGPDAWAAKGILYAQIAVADTRTGETSRVHLFLSHLQATYIKNEDGDDLYSDAATIRLQQFNLFRSYIARTLDSNGYNSTLDAVLMAGDFNVPGAPFGWEPETDSGEYLRMIKTLRQDNGTVVDVLREAQGQQTPTWHPWASAIGDEGDDREVPGKRLDYILQWHKDTPENPKLKRTKLRLSVNETGLEPFKTEGQAFKQLSDHTGVTTVLRMHEDI</sequence>
<dbReference type="EMBL" id="JADGJQ010000055">
    <property type="protein sequence ID" value="KAJ3175204.1"/>
    <property type="molecule type" value="Genomic_DNA"/>
</dbReference>